<evidence type="ECO:0000256" key="8">
    <source>
        <dbReference type="ARBA" id="ARBA00023015"/>
    </source>
</evidence>
<dbReference type="PROSITE" id="PS50157">
    <property type="entry name" value="ZINC_FINGER_C2H2_2"/>
    <property type="match status" value="1"/>
</dbReference>
<feature type="compositionally biased region" description="Low complexity" evidence="13">
    <location>
        <begin position="242"/>
        <end position="268"/>
    </location>
</feature>
<comment type="similarity">
    <text evidence="3">Belongs to the krueppel C2H2-type zinc-finger protein family.</text>
</comment>
<dbReference type="PANTHER" id="PTHR23235:SF164">
    <property type="entry name" value="C2H2-TYPE DOMAIN-CONTAINING PROTEIN"/>
    <property type="match status" value="1"/>
</dbReference>
<dbReference type="FunFam" id="3.30.160.60:FF:000226">
    <property type="entry name" value="Zinc finger protein 236 variant"/>
    <property type="match status" value="1"/>
</dbReference>
<evidence type="ECO:0000256" key="10">
    <source>
        <dbReference type="ARBA" id="ARBA00023163"/>
    </source>
</evidence>
<feature type="region of interest" description="Disordered" evidence="13">
    <location>
        <begin position="325"/>
        <end position="360"/>
    </location>
</feature>
<dbReference type="GO" id="GO:0008270">
    <property type="term" value="F:zinc ion binding"/>
    <property type="evidence" value="ECO:0007669"/>
    <property type="project" value="UniProtKB-KW"/>
</dbReference>
<comment type="function">
    <text evidence="1">May be involved in transcriptional regulation.</text>
</comment>
<dbReference type="GO" id="GO:0000978">
    <property type="term" value="F:RNA polymerase II cis-regulatory region sequence-specific DNA binding"/>
    <property type="evidence" value="ECO:0007669"/>
    <property type="project" value="TreeGrafter"/>
</dbReference>
<dbReference type="Proteomes" id="UP001174909">
    <property type="component" value="Unassembled WGS sequence"/>
</dbReference>
<keyword evidence="5" id="KW-0677">Repeat</keyword>
<accession>A0AA35S921</accession>
<feature type="compositionally biased region" description="Pro residues" evidence="13">
    <location>
        <begin position="111"/>
        <end position="121"/>
    </location>
</feature>
<evidence type="ECO:0000256" key="4">
    <source>
        <dbReference type="ARBA" id="ARBA00022723"/>
    </source>
</evidence>
<comment type="caution">
    <text evidence="15">The sequence shown here is derived from an EMBL/GenBank/DDBJ whole genome shotgun (WGS) entry which is preliminary data.</text>
</comment>
<keyword evidence="6 12" id="KW-0863">Zinc-finger</keyword>
<feature type="compositionally biased region" description="Low complexity" evidence="13">
    <location>
        <begin position="25"/>
        <end position="37"/>
    </location>
</feature>
<dbReference type="Gene3D" id="3.30.160.60">
    <property type="entry name" value="Classic Zinc Finger"/>
    <property type="match status" value="2"/>
</dbReference>
<keyword evidence="16" id="KW-1185">Reference proteome</keyword>
<feature type="region of interest" description="Disordered" evidence="13">
    <location>
        <begin position="49"/>
        <end position="123"/>
    </location>
</feature>
<comment type="subcellular location">
    <subcellularLocation>
        <location evidence="2">Nucleus</location>
    </subcellularLocation>
</comment>
<evidence type="ECO:0000313" key="16">
    <source>
        <dbReference type="Proteomes" id="UP001174909"/>
    </source>
</evidence>
<evidence type="ECO:0000256" key="6">
    <source>
        <dbReference type="ARBA" id="ARBA00022771"/>
    </source>
</evidence>
<evidence type="ECO:0000313" key="15">
    <source>
        <dbReference type="EMBL" id="CAI8024742.1"/>
    </source>
</evidence>
<dbReference type="GO" id="GO:0000981">
    <property type="term" value="F:DNA-binding transcription factor activity, RNA polymerase II-specific"/>
    <property type="evidence" value="ECO:0007669"/>
    <property type="project" value="TreeGrafter"/>
</dbReference>
<dbReference type="AlphaFoldDB" id="A0AA35S921"/>
<feature type="compositionally biased region" description="Polar residues" evidence="13">
    <location>
        <begin position="225"/>
        <end position="235"/>
    </location>
</feature>
<gene>
    <name evidence="15" type="ORF">GBAR_LOCUS14351</name>
</gene>
<evidence type="ECO:0000256" key="3">
    <source>
        <dbReference type="ARBA" id="ARBA00006991"/>
    </source>
</evidence>
<feature type="compositionally biased region" description="Low complexity" evidence="13">
    <location>
        <begin position="210"/>
        <end position="224"/>
    </location>
</feature>
<dbReference type="PROSITE" id="PS00028">
    <property type="entry name" value="ZINC_FINGER_C2H2_1"/>
    <property type="match status" value="1"/>
</dbReference>
<evidence type="ECO:0000259" key="14">
    <source>
        <dbReference type="PROSITE" id="PS50157"/>
    </source>
</evidence>
<evidence type="ECO:0000256" key="11">
    <source>
        <dbReference type="ARBA" id="ARBA00023242"/>
    </source>
</evidence>
<reference evidence="15" key="1">
    <citation type="submission" date="2023-03" db="EMBL/GenBank/DDBJ databases">
        <authorList>
            <person name="Steffen K."/>
            <person name="Cardenas P."/>
        </authorList>
    </citation>
    <scope>NUCLEOTIDE SEQUENCE</scope>
</reference>
<evidence type="ECO:0000256" key="2">
    <source>
        <dbReference type="ARBA" id="ARBA00004123"/>
    </source>
</evidence>
<evidence type="ECO:0000256" key="13">
    <source>
        <dbReference type="SAM" id="MobiDB-lite"/>
    </source>
</evidence>
<dbReference type="SUPFAM" id="SSF57667">
    <property type="entry name" value="beta-beta-alpha zinc fingers"/>
    <property type="match status" value="1"/>
</dbReference>
<dbReference type="InterPro" id="IPR036236">
    <property type="entry name" value="Znf_C2H2_sf"/>
</dbReference>
<dbReference type="GO" id="GO:0005634">
    <property type="term" value="C:nucleus"/>
    <property type="evidence" value="ECO:0007669"/>
    <property type="project" value="UniProtKB-SubCell"/>
</dbReference>
<evidence type="ECO:0000256" key="7">
    <source>
        <dbReference type="ARBA" id="ARBA00022833"/>
    </source>
</evidence>
<keyword evidence="7" id="KW-0862">Zinc</keyword>
<evidence type="ECO:0000256" key="12">
    <source>
        <dbReference type="PROSITE-ProRule" id="PRU00042"/>
    </source>
</evidence>
<dbReference type="InterPro" id="IPR013087">
    <property type="entry name" value="Znf_C2H2_type"/>
</dbReference>
<keyword evidence="8" id="KW-0805">Transcription regulation</keyword>
<organism evidence="15 16">
    <name type="scientific">Geodia barretti</name>
    <name type="common">Barrett's horny sponge</name>
    <dbReference type="NCBI Taxonomy" id="519541"/>
    <lineage>
        <taxon>Eukaryota</taxon>
        <taxon>Metazoa</taxon>
        <taxon>Porifera</taxon>
        <taxon>Demospongiae</taxon>
        <taxon>Heteroscleromorpha</taxon>
        <taxon>Tetractinellida</taxon>
        <taxon>Astrophorina</taxon>
        <taxon>Geodiidae</taxon>
        <taxon>Geodia</taxon>
    </lineage>
</organism>
<keyword evidence="10" id="KW-0804">Transcription</keyword>
<keyword evidence="9" id="KW-0238">DNA-binding</keyword>
<dbReference type="EMBL" id="CASHTH010002091">
    <property type="protein sequence ID" value="CAI8024742.1"/>
    <property type="molecule type" value="Genomic_DNA"/>
</dbReference>
<evidence type="ECO:0000256" key="9">
    <source>
        <dbReference type="ARBA" id="ARBA00023125"/>
    </source>
</evidence>
<dbReference type="PANTHER" id="PTHR23235">
    <property type="entry name" value="KRUEPPEL-LIKE TRANSCRIPTION FACTOR"/>
    <property type="match status" value="1"/>
</dbReference>
<evidence type="ECO:0000256" key="5">
    <source>
        <dbReference type="ARBA" id="ARBA00022737"/>
    </source>
</evidence>
<sequence>MADLSPPYSPHSPSTSETCDPPSPRSDSSSSLDLRTSTAVESLLSLRGSCGASGSARMECQWRPPSPAPSTSSERSVAPGASPVRQDATATPQPSSVRPAFQPPSSATHYSPPPLSLPPPFGGYTLGPDGHVVNSYPQPSYSPPSIPVIPSEMIPKFIQSVNNAYSQPPMSFNGSFLPPGRVVLLTQSNQQMISHLLRTNQIPIVPVLTTPPNGETTATTTSSPINDDTTAENTSPVPVTPPATAIPMETSPQTTPTCSPTNPAATNTAEEEEDRRRPFPCPHCAKTYIKSSHLKAHVRIHTGERPYNCEWKDCDRCFCTLRRTGAAPPDPHGREEVRVSVVRSPVHEERPPRKTRQASP</sequence>
<protein>
    <submittedName>
        <fullName evidence="15">Krueppel-like factor 11</fullName>
    </submittedName>
</protein>
<keyword evidence="11" id="KW-0539">Nucleus</keyword>
<feature type="region of interest" description="Disordered" evidence="13">
    <location>
        <begin position="1"/>
        <end position="37"/>
    </location>
</feature>
<evidence type="ECO:0000256" key="1">
    <source>
        <dbReference type="ARBA" id="ARBA00003767"/>
    </source>
</evidence>
<keyword evidence="4" id="KW-0479">Metal-binding</keyword>
<proteinExistence type="inferred from homology"/>
<feature type="domain" description="C2H2-type" evidence="14">
    <location>
        <begin position="279"/>
        <end position="306"/>
    </location>
</feature>
<name>A0AA35S921_GEOBA</name>
<feature type="region of interest" description="Disordered" evidence="13">
    <location>
        <begin position="207"/>
        <end position="278"/>
    </location>
</feature>